<proteinExistence type="predicted"/>
<evidence type="ECO:0000313" key="1">
    <source>
        <dbReference type="EMBL" id="SCY33835.1"/>
    </source>
</evidence>
<protein>
    <submittedName>
        <fullName evidence="1">Uncharacterized protein</fullName>
    </submittedName>
</protein>
<name>A0A1G5F3K4_9BACL</name>
<accession>A0A1G5F3K4</accession>
<reference evidence="2" key="1">
    <citation type="submission" date="2016-10" db="EMBL/GenBank/DDBJ databases">
        <authorList>
            <person name="Varghese N."/>
            <person name="Submissions S."/>
        </authorList>
    </citation>
    <scope>NUCLEOTIDE SEQUENCE [LARGE SCALE GENOMIC DNA]</scope>
    <source>
        <strain evidence="2">BL9</strain>
    </source>
</reference>
<dbReference type="RefSeq" id="WP_090917420.1">
    <property type="nucleotide sequence ID" value="NZ_FMVM01000004.1"/>
</dbReference>
<dbReference type="EMBL" id="FMVM01000004">
    <property type="protein sequence ID" value="SCY33835.1"/>
    <property type="molecule type" value="Genomic_DNA"/>
</dbReference>
<sequence>MTRFLKRHMKRAILVLIVIMLAAQIPVMKELLARGATTLYAAVKYPDQTITFEHFEYEPHFGDYIISYKTQKSDALHLTLAPKMLPIFVKYDPWSEPILD</sequence>
<keyword evidence="2" id="KW-1185">Reference proteome</keyword>
<evidence type="ECO:0000313" key="2">
    <source>
        <dbReference type="Proteomes" id="UP000198538"/>
    </source>
</evidence>
<gene>
    <name evidence="1" type="ORF">SAMN05720606_10439</name>
</gene>
<organism evidence="1 2">
    <name type="scientific">Paenibacillus polysaccharolyticus</name>
    <dbReference type="NCBI Taxonomy" id="582692"/>
    <lineage>
        <taxon>Bacteria</taxon>
        <taxon>Bacillati</taxon>
        <taxon>Bacillota</taxon>
        <taxon>Bacilli</taxon>
        <taxon>Bacillales</taxon>
        <taxon>Paenibacillaceae</taxon>
        <taxon>Paenibacillus</taxon>
    </lineage>
</organism>
<dbReference type="STRING" id="582692.SAMN05720606_10439"/>
<dbReference type="AlphaFoldDB" id="A0A1G5F3K4"/>
<dbReference type="Proteomes" id="UP000198538">
    <property type="component" value="Unassembled WGS sequence"/>
</dbReference>